<proteinExistence type="inferred from homology"/>
<dbReference type="GO" id="GO:0022627">
    <property type="term" value="C:cytosolic small ribosomal subunit"/>
    <property type="evidence" value="ECO:0007669"/>
    <property type="project" value="TreeGrafter"/>
</dbReference>
<comment type="function">
    <text evidence="3">Required for dimerization of active 70S ribosomes into 100S ribosomes in stationary phase; 100S ribosomes are translationally inactive and sometimes present during exponential growth.</text>
</comment>
<dbReference type="Gene3D" id="3.30.160.100">
    <property type="entry name" value="Ribosome hibernation promotion factor-like"/>
    <property type="match status" value="1"/>
</dbReference>
<dbReference type="AlphaFoldDB" id="A0A328ULM7"/>
<dbReference type="SUPFAM" id="SSF69754">
    <property type="entry name" value="Ribosome binding protein Y (YfiA homologue)"/>
    <property type="match status" value="1"/>
</dbReference>
<dbReference type="RefSeq" id="WP_112332027.1">
    <property type="nucleotide sequence ID" value="NZ_JADPHD010000001.1"/>
</dbReference>
<comment type="similarity">
    <text evidence="3">Belongs to the HPF/YfiA ribosome-associated protein family. Long HPF subfamily.</text>
</comment>
<dbReference type="Pfam" id="PF02482">
    <property type="entry name" value="Ribosomal_S30AE"/>
    <property type="match status" value="1"/>
</dbReference>
<dbReference type="NCBIfam" id="TIGR00741">
    <property type="entry name" value="yfiA"/>
    <property type="match status" value="1"/>
</dbReference>
<gene>
    <name evidence="5" type="primary">raiA</name>
    <name evidence="3" type="synonym">hpf</name>
    <name evidence="5" type="ORF">DPQ25_03310</name>
</gene>
<dbReference type="InterPro" id="IPR032528">
    <property type="entry name" value="Ribosom_S30AE_C"/>
</dbReference>
<keyword evidence="6" id="KW-1185">Reference proteome</keyword>
<dbReference type="EMBL" id="QLYR01000001">
    <property type="protein sequence ID" value="RAQ30834.1"/>
    <property type="molecule type" value="Genomic_DNA"/>
</dbReference>
<evidence type="ECO:0000259" key="4">
    <source>
        <dbReference type="Pfam" id="PF16321"/>
    </source>
</evidence>
<dbReference type="InterPro" id="IPR050574">
    <property type="entry name" value="HPF/YfiA_ribosome-assoc"/>
</dbReference>
<keyword evidence="1 3" id="KW-0963">Cytoplasm</keyword>
<sequence length="183" mass="21098">MKITTTGRKVNLRDNFKNLAQKKLSRFDRIFDEDAEANVVVTVEKNRQTVEVTIRQPGMICRAEATEPEMNDALDRVVSALGRQIRKNKTRLEKRVHSGAIDQYVVDYPEQEEAGLPEDGAYEVVRRKHFYVKPMAVEEAILQMNMLGHQFFMFRSEETGEISVVYRRKDGAYGLLEPSEAEE</sequence>
<dbReference type="InterPro" id="IPR036567">
    <property type="entry name" value="RHF-like"/>
</dbReference>
<organism evidence="5 6">
    <name type="scientific">Hydrogeniiclostridium mannosilyticum</name>
    <dbReference type="NCBI Taxonomy" id="2764322"/>
    <lineage>
        <taxon>Bacteria</taxon>
        <taxon>Bacillati</taxon>
        <taxon>Bacillota</taxon>
        <taxon>Clostridia</taxon>
        <taxon>Eubacteriales</taxon>
        <taxon>Acutalibacteraceae</taxon>
        <taxon>Hydrogeniiclostridium</taxon>
    </lineage>
</organism>
<dbReference type="CDD" id="cd00552">
    <property type="entry name" value="RaiA"/>
    <property type="match status" value="1"/>
</dbReference>
<dbReference type="GO" id="GO:0043024">
    <property type="term" value="F:ribosomal small subunit binding"/>
    <property type="evidence" value="ECO:0007669"/>
    <property type="project" value="TreeGrafter"/>
</dbReference>
<evidence type="ECO:0000256" key="1">
    <source>
        <dbReference type="ARBA" id="ARBA00022490"/>
    </source>
</evidence>
<dbReference type="FunFam" id="3.30.505.50:FF:000001">
    <property type="entry name" value="Ribosome hibernation promoting factor"/>
    <property type="match status" value="1"/>
</dbReference>
<feature type="domain" description="Sigma 54 modulation/S30EA ribosomal protein C-terminal" evidence="4">
    <location>
        <begin position="122"/>
        <end position="175"/>
    </location>
</feature>
<name>A0A328ULM7_9FIRM</name>
<protein>
    <recommendedName>
        <fullName evidence="3">Ribosome hibernation promoting factor</fullName>
        <shortName evidence="3">HPF</shortName>
    </recommendedName>
</protein>
<dbReference type="PANTHER" id="PTHR33231:SF1">
    <property type="entry name" value="30S RIBOSOMAL PROTEIN"/>
    <property type="match status" value="1"/>
</dbReference>
<evidence type="ECO:0000313" key="6">
    <source>
        <dbReference type="Proteomes" id="UP000249377"/>
    </source>
</evidence>
<accession>A0A328ULM7</accession>
<evidence type="ECO:0000256" key="2">
    <source>
        <dbReference type="ARBA" id="ARBA00022845"/>
    </source>
</evidence>
<comment type="subcellular location">
    <subcellularLocation>
        <location evidence="3">Cytoplasm</location>
    </subcellularLocation>
</comment>
<dbReference type="InterPro" id="IPR003489">
    <property type="entry name" value="RHF/RaiA"/>
</dbReference>
<dbReference type="GO" id="GO:0045900">
    <property type="term" value="P:negative regulation of translational elongation"/>
    <property type="evidence" value="ECO:0007669"/>
    <property type="project" value="TreeGrafter"/>
</dbReference>
<dbReference type="Pfam" id="PF16321">
    <property type="entry name" value="Ribosom_S30AE_C"/>
    <property type="match status" value="1"/>
</dbReference>
<dbReference type="Proteomes" id="UP000249377">
    <property type="component" value="Unassembled WGS sequence"/>
</dbReference>
<comment type="caution">
    <text evidence="5">The sequence shown here is derived from an EMBL/GenBank/DDBJ whole genome shotgun (WGS) entry which is preliminary data.</text>
</comment>
<dbReference type="InterPro" id="IPR034694">
    <property type="entry name" value="HPF_long/plastid"/>
</dbReference>
<keyword evidence="2 3" id="KW-0810">Translation regulation</keyword>
<reference evidence="5 6" key="1">
    <citation type="submission" date="2018-06" db="EMBL/GenBank/DDBJ databases">
        <title>Noncontiguous genome sequence of Ruminococcaceae bacterium ASD2818.</title>
        <authorList>
            <person name="Chaplin A.V."/>
            <person name="Sokolova S.R."/>
            <person name="Kochetkova T.O."/>
            <person name="Goltsov A.Y."/>
            <person name="Trofimov D.Y."/>
            <person name="Efimov B.A."/>
        </authorList>
    </citation>
    <scope>NUCLEOTIDE SEQUENCE [LARGE SCALE GENOMIC DNA]</scope>
    <source>
        <strain evidence="5 6">ASD2818</strain>
    </source>
</reference>
<dbReference type="InterPro" id="IPR038416">
    <property type="entry name" value="Ribosom_S30AE_C_sf"/>
</dbReference>
<comment type="subunit">
    <text evidence="3">Interacts with 100S ribosomes.</text>
</comment>
<dbReference type="Gene3D" id="3.30.505.50">
    <property type="entry name" value="Sigma 54 modulation/S30EA ribosomal protein, C-terminal domain"/>
    <property type="match status" value="1"/>
</dbReference>
<dbReference type="HAMAP" id="MF_00839">
    <property type="entry name" value="HPF"/>
    <property type="match status" value="1"/>
</dbReference>
<dbReference type="PANTHER" id="PTHR33231">
    <property type="entry name" value="30S RIBOSOMAL PROTEIN"/>
    <property type="match status" value="1"/>
</dbReference>
<evidence type="ECO:0000313" key="5">
    <source>
        <dbReference type="EMBL" id="RAQ30834.1"/>
    </source>
</evidence>
<evidence type="ECO:0000256" key="3">
    <source>
        <dbReference type="HAMAP-Rule" id="MF_00839"/>
    </source>
</evidence>